<name>A0A1C6S1J1_9ACTN</name>
<dbReference type="EMBL" id="FMHV01000002">
    <property type="protein sequence ID" value="SCL23141.1"/>
    <property type="molecule type" value="Genomic_DNA"/>
</dbReference>
<gene>
    <name evidence="2" type="ORF">GA0070624_2681</name>
</gene>
<dbReference type="Pfam" id="PF13460">
    <property type="entry name" value="NAD_binding_10"/>
    <property type="match status" value="1"/>
</dbReference>
<proteinExistence type="predicted"/>
<keyword evidence="3" id="KW-1185">Reference proteome</keyword>
<sequence>MRVAVVGATGRIGSLTVAALQRDGHDVVPISRTHGVDVVAGTGLDQALAEVDAVIDTTSVNAATEAEAVGFFTTATANLLAAEQRAGVVHHVVLSIARVRTVPGNPHMAGKRAQEADVEAGPIPYTIVPATQFYDFPAMAAGWVEHDGVAQLPPLLMQPIAPADVADILARVAVGAPQGRHRDIAGPEPQDLIDMARRTLAVQGRSIRLVPTWHGGIFDETAAGDALLPAADAEIAPTTFDEWLAAPREVSGS</sequence>
<dbReference type="RefSeq" id="WP_091340911.1">
    <property type="nucleotide sequence ID" value="NZ_FMHV01000002.1"/>
</dbReference>
<accession>A0A1C6S1J1</accession>
<dbReference type="STRING" id="568872.GA0070624_2681"/>
<dbReference type="InterPro" id="IPR036291">
    <property type="entry name" value="NAD(P)-bd_dom_sf"/>
</dbReference>
<evidence type="ECO:0000313" key="2">
    <source>
        <dbReference type="EMBL" id="SCL23141.1"/>
    </source>
</evidence>
<dbReference type="Gene3D" id="3.40.50.720">
    <property type="entry name" value="NAD(P)-binding Rossmann-like Domain"/>
    <property type="match status" value="1"/>
</dbReference>
<feature type="domain" description="NAD(P)-binding" evidence="1">
    <location>
        <begin position="7"/>
        <end position="172"/>
    </location>
</feature>
<reference evidence="3" key="1">
    <citation type="submission" date="2016-06" db="EMBL/GenBank/DDBJ databases">
        <authorList>
            <person name="Varghese N."/>
            <person name="Submissions Spin"/>
        </authorList>
    </citation>
    <scope>NUCLEOTIDE SEQUENCE [LARGE SCALE GENOMIC DNA]</scope>
    <source>
        <strain evidence="3">DSM 45431</strain>
    </source>
</reference>
<organism evidence="2 3">
    <name type="scientific">Micromonospora rhizosphaerae</name>
    <dbReference type="NCBI Taxonomy" id="568872"/>
    <lineage>
        <taxon>Bacteria</taxon>
        <taxon>Bacillati</taxon>
        <taxon>Actinomycetota</taxon>
        <taxon>Actinomycetes</taxon>
        <taxon>Micromonosporales</taxon>
        <taxon>Micromonosporaceae</taxon>
        <taxon>Micromonospora</taxon>
    </lineage>
</organism>
<dbReference type="OrthoDB" id="9771302at2"/>
<dbReference type="Proteomes" id="UP000199413">
    <property type="component" value="Unassembled WGS sequence"/>
</dbReference>
<dbReference type="InterPro" id="IPR016040">
    <property type="entry name" value="NAD(P)-bd_dom"/>
</dbReference>
<evidence type="ECO:0000313" key="3">
    <source>
        <dbReference type="Proteomes" id="UP000199413"/>
    </source>
</evidence>
<dbReference type="SUPFAM" id="SSF51735">
    <property type="entry name" value="NAD(P)-binding Rossmann-fold domains"/>
    <property type="match status" value="1"/>
</dbReference>
<evidence type="ECO:0000259" key="1">
    <source>
        <dbReference type="Pfam" id="PF13460"/>
    </source>
</evidence>
<dbReference type="AlphaFoldDB" id="A0A1C6S1J1"/>
<protein>
    <submittedName>
        <fullName evidence="2">Uncharacterized conserved protein YbjT, contains NAD(P)-binding and DUF2867 domains</fullName>
    </submittedName>
</protein>